<accession>A0A1G5IL41</accession>
<evidence type="ECO:0000256" key="2">
    <source>
        <dbReference type="ARBA" id="ARBA00023125"/>
    </source>
</evidence>
<dbReference type="GO" id="GO:0003700">
    <property type="term" value="F:DNA-binding transcription factor activity"/>
    <property type="evidence" value="ECO:0007669"/>
    <property type="project" value="TreeGrafter"/>
</dbReference>
<dbReference type="InterPro" id="IPR036271">
    <property type="entry name" value="Tet_transcr_reg_TetR-rel_C_sf"/>
</dbReference>
<dbReference type="RefSeq" id="WP_092213959.1">
    <property type="nucleotide sequence ID" value="NZ_FMUX01000020.1"/>
</dbReference>
<proteinExistence type="predicted"/>
<evidence type="ECO:0000256" key="1">
    <source>
        <dbReference type="ARBA" id="ARBA00023015"/>
    </source>
</evidence>
<evidence type="ECO:0000256" key="3">
    <source>
        <dbReference type="ARBA" id="ARBA00023163"/>
    </source>
</evidence>
<dbReference type="SUPFAM" id="SSF46689">
    <property type="entry name" value="Homeodomain-like"/>
    <property type="match status" value="1"/>
</dbReference>
<keyword evidence="3" id="KW-0804">Transcription</keyword>
<keyword evidence="7" id="KW-1185">Reference proteome</keyword>
<dbReference type="EMBL" id="FMUX01000020">
    <property type="protein sequence ID" value="SCY76440.1"/>
    <property type="molecule type" value="Genomic_DNA"/>
</dbReference>
<evidence type="ECO:0000256" key="4">
    <source>
        <dbReference type="PROSITE-ProRule" id="PRU00335"/>
    </source>
</evidence>
<feature type="domain" description="HTH tetR-type" evidence="5">
    <location>
        <begin position="1"/>
        <end position="61"/>
    </location>
</feature>
<evidence type="ECO:0000313" key="6">
    <source>
        <dbReference type="EMBL" id="SCY76440.1"/>
    </source>
</evidence>
<dbReference type="PROSITE" id="PS50977">
    <property type="entry name" value="HTH_TETR_2"/>
    <property type="match status" value="1"/>
</dbReference>
<dbReference type="Pfam" id="PF00440">
    <property type="entry name" value="TetR_N"/>
    <property type="match status" value="1"/>
</dbReference>
<reference evidence="6 7" key="1">
    <citation type="submission" date="2016-10" db="EMBL/GenBank/DDBJ databases">
        <authorList>
            <person name="de Groot N.N."/>
        </authorList>
    </citation>
    <scope>NUCLEOTIDE SEQUENCE [LARGE SCALE GENOMIC DNA]</scope>
    <source>
        <strain evidence="6 7">AA1</strain>
    </source>
</reference>
<dbReference type="InterPro" id="IPR050109">
    <property type="entry name" value="HTH-type_TetR-like_transc_reg"/>
</dbReference>
<keyword evidence="1" id="KW-0805">Transcription regulation</keyword>
<dbReference type="SUPFAM" id="SSF48498">
    <property type="entry name" value="Tetracyclin repressor-like, C-terminal domain"/>
    <property type="match status" value="1"/>
</dbReference>
<dbReference type="Gene3D" id="1.10.357.10">
    <property type="entry name" value="Tetracycline Repressor, domain 2"/>
    <property type="match status" value="1"/>
</dbReference>
<dbReference type="PANTHER" id="PTHR30055:SF234">
    <property type="entry name" value="HTH-TYPE TRANSCRIPTIONAL REGULATOR BETI"/>
    <property type="match status" value="1"/>
</dbReference>
<dbReference type="InterPro" id="IPR001647">
    <property type="entry name" value="HTH_TetR"/>
</dbReference>
<name>A0A1G5IL41_9BACT</name>
<keyword evidence="2 4" id="KW-0238">DNA-binding</keyword>
<evidence type="ECO:0000259" key="5">
    <source>
        <dbReference type="PROSITE" id="PS50977"/>
    </source>
</evidence>
<evidence type="ECO:0000313" key="7">
    <source>
        <dbReference type="Proteomes" id="UP000198870"/>
    </source>
</evidence>
<sequence>MDTKTKILDAAERLIVELGADKASMRKITEEAGVNVAAINYHFGSKDNLISAIVTRFLTPLEEEQTQRLKEVMEKAGTNAPVLEDLLRTQLAPLHEFTVTHPDWMNVFHQFAAAYENEDFFKQNLKNILEKKLIYLADCMARALPNVPEMTLLRRIAFFRISAFGIMQGECMMEESIAVLGIDRDPKAMLEELIHYIAAGLRADPVPA</sequence>
<dbReference type="GO" id="GO:0000976">
    <property type="term" value="F:transcription cis-regulatory region binding"/>
    <property type="evidence" value="ECO:0007669"/>
    <property type="project" value="TreeGrafter"/>
</dbReference>
<dbReference type="Proteomes" id="UP000198870">
    <property type="component" value="Unassembled WGS sequence"/>
</dbReference>
<gene>
    <name evidence="6" type="ORF">SAMN05216233_12086</name>
</gene>
<dbReference type="PANTHER" id="PTHR30055">
    <property type="entry name" value="HTH-TYPE TRANSCRIPTIONAL REGULATOR RUTR"/>
    <property type="match status" value="1"/>
</dbReference>
<protein>
    <submittedName>
        <fullName evidence="6">Transcriptional regulator, TetR family</fullName>
    </submittedName>
</protein>
<dbReference type="InterPro" id="IPR009057">
    <property type="entry name" value="Homeodomain-like_sf"/>
</dbReference>
<dbReference type="STRING" id="419481.SAMN05216233_12086"/>
<dbReference type="OrthoDB" id="9790413at2"/>
<dbReference type="PRINTS" id="PR00455">
    <property type="entry name" value="HTHTETR"/>
</dbReference>
<organism evidence="6 7">
    <name type="scientific">Desulfoluna spongiiphila</name>
    <dbReference type="NCBI Taxonomy" id="419481"/>
    <lineage>
        <taxon>Bacteria</taxon>
        <taxon>Pseudomonadati</taxon>
        <taxon>Thermodesulfobacteriota</taxon>
        <taxon>Desulfobacteria</taxon>
        <taxon>Desulfobacterales</taxon>
        <taxon>Desulfolunaceae</taxon>
        <taxon>Desulfoluna</taxon>
    </lineage>
</organism>
<feature type="DNA-binding region" description="H-T-H motif" evidence="4">
    <location>
        <begin position="24"/>
        <end position="43"/>
    </location>
</feature>
<dbReference type="AlphaFoldDB" id="A0A1G5IL41"/>